<accession>A0A8S1EFW1</accession>
<feature type="region of interest" description="Disordered" evidence="1">
    <location>
        <begin position="202"/>
        <end position="295"/>
    </location>
</feature>
<organism evidence="2 3">
    <name type="scientific">Caenorhabditis bovis</name>
    <dbReference type="NCBI Taxonomy" id="2654633"/>
    <lineage>
        <taxon>Eukaryota</taxon>
        <taxon>Metazoa</taxon>
        <taxon>Ecdysozoa</taxon>
        <taxon>Nematoda</taxon>
        <taxon>Chromadorea</taxon>
        <taxon>Rhabditida</taxon>
        <taxon>Rhabditina</taxon>
        <taxon>Rhabditomorpha</taxon>
        <taxon>Rhabditoidea</taxon>
        <taxon>Rhabditidae</taxon>
        <taxon>Peloderinae</taxon>
        <taxon>Caenorhabditis</taxon>
    </lineage>
</organism>
<reference evidence="2 3" key="1">
    <citation type="submission" date="2020-04" db="EMBL/GenBank/DDBJ databases">
        <authorList>
            <person name="Laetsch R D."/>
            <person name="Stevens L."/>
            <person name="Kumar S."/>
            <person name="Blaxter L. M."/>
        </authorList>
    </citation>
    <scope>NUCLEOTIDE SEQUENCE [LARGE SCALE GENOMIC DNA]</scope>
</reference>
<evidence type="ECO:0000313" key="3">
    <source>
        <dbReference type="Proteomes" id="UP000494206"/>
    </source>
</evidence>
<keyword evidence="3" id="KW-1185">Reference proteome</keyword>
<dbReference type="EMBL" id="CADEPM010000003">
    <property type="protein sequence ID" value="CAB3402594.1"/>
    <property type="molecule type" value="Genomic_DNA"/>
</dbReference>
<feature type="compositionally biased region" description="Basic residues" evidence="1">
    <location>
        <begin position="215"/>
        <end position="227"/>
    </location>
</feature>
<protein>
    <submittedName>
        <fullName evidence="2">Uncharacterized protein</fullName>
    </submittedName>
</protein>
<name>A0A8S1EFW1_9PELO</name>
<evidence type="ECO:0000313" key="2">
    <source>
        <dbReference type="EMBL" id="CAB3402594.1"/>
    </source>
</evidence>
<evidence type="ECO:0000256" key="1">
    <source>
        <dbReference type="SAM" id="MobiDB-lite"/>
    </source>
</evidence>
<dbReference type="AlphaFoldDB" id="A0A8S1EFW1"/>
<dbReference type="OrthoDB" id="5850933at2759"/>
<sequence length="295" mass="33971">MLSIPWWLFGTVPDDENSVEITEEVQTDEGCDEFFTPQFKAPSKTLPVAEIDSSPPESDKDTKKIFNYEQRSSLERCETEMLSPDANEDPFFGIDFDNVRAFRPIHSDVVDQRSSEEHLLDEIIQLETQCGDEELNEEVENPQSSDRDFPLFFTSFNDTTVIFNSTITGDIDLDSIHTPLTKSDSEESNFIFKNNKILQEDQVIKKNSNDPTKIIPKKSRSQNKKHKLENQELKSEVSTKSFENVTKPKRQRKAQVIVEPVTPKNNKAVVYPPTPIRRITPSRKAKEKPKIYHFD</sequence>
<proteinExistence type="predicted"/>
<gene>
    <name evidence="2" type="ORF">CBOVIS_LOCUS5191</name>
</gene>
<dbReference type="Proteomes" id="UP000494206">
    <property type="component" value="Unassembled WGS sequence"/>
</dbReference>
<feature type="compositionally biased region" description="Basic and acidic residues" evidence="1">
    <location>
        <begin position="228"/>
        <end position="237"/>
    </location>
</feature>
<comment type="caution">
    <text evidence="2">The sequence shown here is derived from an EMBL/GenBank/DDBJ whole genome shotgun (WGS) entry which is preliminary data.</text>
</comment>